<dbReference type="EMBL" id="JAUTXU010000216">
    <property type="protein sequence ID" value="KAK3698032.1"/>
    <property type="molecule type" value="Genomic_DNA"/>
</dbReference>
<evidence type="ECO:0000313" key="2">
    <source>
        <dbReference type="Proteomes" id="UP001281147"/>
    </source>
</evidence>
<evidence type="ECO:0000313" key="1">
    <source>
        <dbReference type="EMBL" id="KAK3698032.1"/>
    </source>
</evidence>
<proteinExistence type="predicted"/>
<comment type="caution">
    <text evidence="1">The sequence shown here is derived from an EMBL/GenBank/DDBJ whole genome shotgun (WGS) entry which is preliminary data.</text>
</comment>
<name>A0ACC3MKT4_9PEZI</name>
<reference evidence="1" key="1">
    <citation type="submission" date="2023-07" db="EMBL/GenBank/DDBJ databases">
        <title>Black Yeasts Isolated from many extreme environments.</title>
        <authorList>
            <person name="Coleine C."/>
            <person name="Stajich J.E."/>
            <person name="Selbmann L."/>
        </authorList>
    </citation>
    <scope>NUCLEOTIDE SEQUENCE</scope>
    <source>
        <strain evidence="1">CCFEE 5714</strain>
    </source>
</reference>
<sequence length="95" mass="10255">MANETQSEATPSNSAQLAPSVEEMAALKAKMDSAKQVVEVKDAQLRCPAGILADLVPRTATSDDQAHEVFGQLLNQRLSQSQRQSQAERQGACSW</sequence>
<protein>
    <submittedName>
        <fullName evidence="1">Uncharacterized protein</fullName>
    </submittedName>
</protein>
<keyword evidence="2" id="KW-1185">Reference proteome</keyword>
<organism evidence="1 2">
    <name type="scientific">Vermiconidia calcicola</name>
    <dbReference type="NCBI Taxonomy" id="1690605"/>
    <lineage>
        <taxon>Eukaryota</taxon>
        <taxon>Fungi</taxon>
        <taxon>Dikarya</taxon>
        <taxon>Ascomycota</taxon>
        <taxon>Pezizomycotina</taxon>
        <taxon>Dothideomycetes</taxon>
        <taxon>Dothideomycetidae</taxon>
        <taxon>Mycosphaerellales</taxon>
        <taxon>Extremaceae</taxon>
        <taxon>Vermiconidia</taxon>
    </lineage>
</organism>
<dbReference type="Proteomes" id="UP001281147">
    <property type="component" value="Unassembled WGS sequence"/>
</dbReference>
<gene>
    <name evidence="1" type="ORF">LTR37_017148</name>
</gene>
<accession>A0ACC3MKT4</accession>